<feature type="chain" id="PRO_5018782658" evidence="1">
    <location>
        <begin position="27"/>
        <end position="436"/>
    </location>
</feature>
<dbReference type="AlphaFoldDB" id="A0A3S0JKK7"/>
<name>A0A3S0JKK7_9BACT</name>
<keyword evidence="3" id="KW-1185">Reference proteome</keyword>
<dbReference type="Proteomes" id="UP000282184">
    <property type="component" value="Unassembled WGS sequence"/>
</dbReference>
<comment type="caution">
    <text evidence="2">The sequence shown here is derived from an EMBL/GenBank/DDBJ whole genome shotgun (WGS) entry which is preliminary data.</text>
</comment>
<dbReference type="InterPro" id="IPR025366">
    <property type="entry name" value="DUF4270"/>
</dbReference>
<reference evidence="2 3" key="1">
    <citation type="submission" date="2018-12" db="EMBL/GenBank/DDBJ databases">
        <title>Hymenobacter gummosus sp. nov., isolated from a spring.</title>
        <authorList>
            <person name="Nie L."/>
        </authorList>
    </citation>
    <scope>NUCLEOTIDE SEQUENCE [LARGE SCALE GENOMIC DNA]</scope>
    <source>
        <strain evidence="2 3">KCTC 52166</strain>
    </source>
</reference>
<protein>
    <submittedName>
        <fullName evidence="2">DUF4270 family protein</fullName>
    </submittedName>
</protein>
<keyword evidence="1" id="KW-0732">Signal</keyword>
<dbReference type="RefSeq" id="WP_126691374.1">
    <property type="nucleotide sequence ID" value="NZ_RXOF01000001.1"/>
</dbReference>
<accession>A0A3S0JKK7</accession>
<proteinExistence type="predicted"/>
<dbReference type="OrthoDB" id="1092930at2"/>
<feature type="signal peptide" evidence="1">
    <location>
        <begin position="1"/>
        <end position="26"/>
    </location>
</feature>
<evidence type="ECO:0000313" key="2">
    <source>
        <dbReference type="EMBL" id="RTQ53447.1"/>
    </source>
</evidence>
<gene>
    <name evidence="2" type="ORF">EJV47_01530</name>
</gene>
<evidence type="ECO:0000313" key="3">
    <source>
        <dbReference type="Proteomes" id="UP000282184"/>
    </source>
</evidence>
<sequence>MNKLLRRLRAGWLGAALLLTGLTACEDPAGLESALGVDDGTLAAAYVDTITVRTSTVLTDSVVSSTSSYLLLGRYQDARLGSVTARSYLQVGQASTFTPEAGAVLDSLVLVLTPDTYRYGDTTRTQTLEVHRLQTDLRGTATYYTADSRPYDAATLGRRTFRARRPLSSLRVLLDNALGQRLLDAARLGALGTTDELLYLLPGLVLTPAATDDAALLRFAVAGSALQLYYHLSSEPDQQLSHSFELAYGPAHFYQLEADRRGSLLTALPAPRQALPSALTAEETYIQAGLGLQTRVEFPYLTDLKDLSGGIVINAATLEAEVVGSSENRYLPPPTELLPRLTDAGNHLGARFGDASGVAVTAGYQRGTSPRTGLERGLYTASLTTYCTQVLAGTLANNGILLGPASGDMVERVVLGSGRNTTAPMRLRVFFTRIKP</sequence>
<dbReference type="Pfam" id="PF14092">
    <property type="entry name" value="DUF4270"/>
    <property type="match status" value="1"/>
</dbReference>
<dbReference type="EMBL" id="RXOF01000001">
    <property type="protein sequence ID" value="RTQ53447.1"/>
    <property type="molecule type" value="Genomic_DNA"/>
</dbReference>
<evidence type="ECO:0000256" key="1">
    <source>
        <dbReference type="SAM" id="SignalP"/>
    </source>
</evidence>
<dbReference type="PROSITE" id="PS51257">
    <property type="entry name" value="PROKAR_LIPOPROTEIN"/>
    <property type="match status" value="1"/>
</dbReference>
<organism evidence="2 3">
    <name type="scientific">Hymenobacter gummosus</name>
    <dbReference type="NCBI Taxonomy" id="1776032"/>
    <lineage>
        <taxon>Bacteria</taxon>
        <taxon>Pseudomonadati</taxon>
        <taxon>Bacteroidota</taxon>
        <taxon>Cytophagia</taxon>
        <taxon>Cytophagales</taxon>
        <taxon>Hymenobacteraceae</taxon>
        <taxon>Hymenobacter</taxon>
    </lineage>
</organism>